<feature type="region of interest" description="Disordered" evidence="1">
    <location>
        <begin position="1"/>
        <end position="40"/>
    </location>
</feature>
<sequence length="299" mass="33564">MAFRRRYVRRSTRPRRSSRRSTTRRSVRKTYRTRRRRTMAPRRAILNIASKKKQDNMAPTVASTSGTSPVPGPFGYGAFGATGSIAPGMFIWCATARDRLSSAGLADSNASSVRTADTCYMRGLKERVLLQTNTQVPWRWRRICFTAKGLQSALGSSVDSLETSNGWVRLLANYWGTPYGTTIQTNLFKGSQGIDWLDVMTAKLDTSRVTVKYDVTRTINSGNGTGCMRSYRMWHPMNKNLVYANDEQGESETQDTHSTLGKAGMGDYYVVDFFLAAGFATRDDGISFNTEATLYWHEK</sequence>
<protein>
    <submittedName>
        <fullName evidence="2">Capsid protein</fullName>
    </submittedName>
</protein>
<name>A0A8K1HHV7_9VIRU</name>
<evidence type="ECO:0000313" key="2">
    <source>
        <dbReference type="EMBL" id="UBJ26212.1"/>
    </source>
</evidence>
<dbReference type="EMBL" id="MZ556214">
    <property type="protein sequence ID" value="UBJ26212.1"/>
    <property type="molecule type" value="Genomic_DNA"/>
</dbReference>
<evidence type="ECO:0000256" key="1">
    <source>
        <dbReference type="SAM" id="MobiDB-lite"/>
    </source>
</evidence>
<organism evidence="2">
    <name type="scientific">Red panda feces-associated genomovirus</name>
    <dbReference type="NCBI Taxonomy" id="2863991"/>
    <lineage>
        <taxon>Viruses</taxon>
        <taxon>Monodnaviria</taxon>
        <taxon>Shotokuvirae</taxon>
        <taxon>Cressdnaviricota</taxon>
        <taxon>Repensiviricetes</taxon>
        <taxon>Geplafuvirales</taxon>
        <taxon>Genomoviridae</taxon>
    </lineage>
</organism>
<accession>A0A8K1HHV7</accession>
<proteinExistence type="predicted"/>
<reference evidence="2" key="1">
    <citation type="submission" date="2021-07" db="EMBL/GenBank/DDBJ databases">
        <title>Communication and adaptive evolution of viruses within giant pandas and their associated organisms in a local ecological environment.</title>
        <authorList>
            <person name="Zhao M."/>
            <person name="Liu S."/>
            <person name="Zhang W."/>
        </authorList>
    </citation>
    <scope>NUCLEOTIDE SEQUENCE</scope>
    <source>
        <strain evidence="2">Rpf114geno05-8</strain>
    </source>
</reference>